<dbReference type="RefSeq" id="WP_147767576.1">
    <property type="nucleotide sequence ID" value="NZ_VRKQ01000010.1"/>
</dbReference>
<reference evidence="3 4" key="1">
    <citation type="submission" date="2019-08" db="EMBL/GenBank/DDBJ databases">
        <title>Seonamhaeicola sediminis sp. nov., isolated from marine sediment.</title>
        <authorList>
            <person name="Cao W.R."/>
        </authorList>
    </citation>
    <scope>NUCLEOTIDE SEQUENCE [LARGE SCALE GENOMIC DNA]</scope>
    <source>
        <strain evidence="3 4">1505</strain>
    </source>
</reference>
<gene>
    <name evidence="3" type="ORF">FUA22_08695</name>
</gene>
<evidence type="ECO:0000256" key="1">
    <source>
        <dbReference type="SAM" id="MobiDB-lite"/>
    </source>
</evidence>
<sequence length="385" mass="41907">MMKNFKNISSIIGLVMLFFATSCDDTTDKFYISDPTAPVLTNLSFSQLELDALNTSNPAVTLSWSESDYGQQTAVNYAVEFASDEAFTESYTAATVTGRNTITFSISEINATAGNTGLNPFEWATLYTRVVASLGTQQGKPIASNTLNFDVYPYFNYSFEDYYLVGSATARGWNNNDNNPPLFRDESNSQIFYYTGYFDKAGSDAGDGRFKVLETKGLWQPQWGTSYPDLDDTDPVEASGGIASNPPGIPNPSDPDDMRDPGRFGVTDSGYFTFTINFASKTFSVESFDESGITSPTSLEIQGSSVETTTMTALTFDGHIWYATGVHLVPGELAFIADGNAWGSTTSFSGVATDGGGSIPVIVEDDYDIWFNDLTGRYIMVPLNL</sequence>
<dbReference type="GO" id="GO:2001070">
    <property type="term" value="F:starch binding"/>
    <property type="evidence" value="ECO:0007669"/>
    <property type="project" value="InterPro"/>
</dbReference>
<dbReference type="Proteomes" id="UP000321080">
    <property type="component" value="Unassembled WGS sequence"/>
</dbReference>
<name>A0A5C7GH76_9FLAO</name>
<dbReference type="EMBL" id="VRKQ01000010">
    <property type="protein sequence ID" value="TXG36651.1"/>
    <property type="molecule type" value="Genomic_DNA"/>
</dbReference>
<feature type="domain" description="SusE outer membrane protein" evidence="2">
    <location>
        <begin position="27"/>
        <end position="130"/>
    </location>
</feature>
<dbReference type="OrthoDB" id="975117at2"/>
<dbReference type="InterPro" id="IPR025970">
    <property type="entry name" value="SusE"/>
</dbReference>
<dbReference type="Pfam" id="PF14292">
    <property type="entry name" value="SusE"/>
    <property type="match status" value="1"/>
</dbReference>
<protein>
    <submittedName>
        <fullName evidence="3">SusF/SusE family outer membrane protein</fullName>
    </submittedName>
</protein>
<accession>A0A5C7GH76</accession>
<keyword evidence="4" id="KW-1185">Reference proteome</keyword>
<dbReference type="AlphaFoldDB" id="A0A5C7GH76"/>
<dbReference type="Gene3D" id="2.60.40.3620">
    <property type="match status" value="1"/>
</dbReference>
<dbReference type="PROSITE" id="PS51257">
    <property type="entry name" value="PROKAR_LIPOPROTEIN"/>
    <property type="match status" value="1"/>
</dbReference>
<evidence type="ECO:0000313" key="3">
    <source>
        <dbReference type="EMBL" id="TXG36651.1"/>
    </source>
</evidence>
<organism evidence="3 4">
    <name type="scientific">Seonamhaeicola maritimus</name>
    <dbReference type="NCBI Taxonomy" id="2591822"/>
    <lineage>
        <taxon>Bacteria</taxon>
        <taxon>Pseudomonadati</taxon>
        <taxon>Bacteroidota</taxon>
        <taxon>Flavobacteriia</taxon>
        <taxon>Flavobacteriales</taxon>
        <taxon>Flavobacteriaceae</taxon>
    </lineage>
</organism>
<dbReference type="GO" id="GO:0019867">
    <property type="term" value="C:outer membrane"/>
    <property type="evidence" value="ECO:0007669"/>
    <property type="project" value="InterPro"/>
</dbReference>
<comment type="caution">
    <text evidence="3">The sequence shown here is derived from an EMBL/GenBank/DDBJ whole genome shotgun (WGS) entry which is preliminary data.</text>
</comment>
<proteinExistence type="predicted"/>
<evidence type="ECO:0000259" key="2">
    <source>
        <dbReference type="Pfam" id="PF14292"/>
    </source>
</evidence>
<evidence type="ECO:0000313" key="4">
    <source>
        <dbReference type="Proteomes" id="UP000321080"/>
    </source>
</evidence>
<feature type="region of interest" description="Disordered" evidence="1">
    <location>
        <begin position="236"/>
        <end position="256"/>
    </location>
</feature>